<keyword evidence="4" id="KW-0328">Glycosyltransferase</keyword>
<dbReference type="AlphaFoldDB" id="G0L832"/>
<keyword evidence="5" id="KW-1185">Reference proteome</keyword>
<dbReference type="Proteomes" id="UP000008898">
    <property type="component" value="Chromosome"/>
</dbReference>
<proteinExistence type="predicted"/>
<keyword evidence="1" id="KW-0472">Membrane</keyword>
<dbReference type="RefSeq" id="WP_013995094.1">
    <property type="nucleotide sequence ID" value="NC_015844.1"/>
</dbReference>
<dbReference type="STRING" id="63186.ZOBELLIA_3766"/>
<sequence length="365" mass="41428">MAKKKISFVIYSLNSGGAERVITELANSFVHDFDVFIITLVKTEPFYKLNPEVNLLYCSENIKNHTTPLKSIIDGVSRIRTLTKIIKKNNISLVIGFMTTSNIYAIWAAKLCRISCIVSERANHSIYKLPRLQALVRDISYKLCNYLVVQTDANKRFYSTKLSSSKIIVIPNPIAPALSTKRNLQLNKPKDNIILNVGSFKKGKAQELLISAFSNIDNEGWQVIFVGDGPTKQKNLDLTKQLKLENRISFVGKQQNVHEFYNNASLFVFTSEHEGFPNALLEALYFGIPTISTNCEHGPSELITNGENGFLIPVGDQKALEQKITTLINDKKIQKEFQSKSMISTKKYQIENIVEEWRRYIDKLI</sequence>
<dbReference type="Pfam" id="PF13439">
    <property type="entry name" value="Glyco_transf_4"/>
    <property type="match status" value="1"/>
</dbReference>
<keyword evidence="1" id="KW-1133">Transmembrane helix</keyword>
<organism evidence="4 5">
    <name type="scientific">Zobellia galactanivorans (strain DSM 12802 / CCUG 47099 / CIP 106680 / NCIMB 13871 / Dsij)</name>
    <dbReference type="NCBI Taxonomy" id="63186"/>
    <lineage>
        <taxon>Bacteria</taxon>
        <taxon>Pseudomonadati</taxon>
        <taxon>Bacteroidota</taxon>
        <taxon>Flavobacteriia</taxon>
        <taxon>Flavobacteriales</taxon>
        <taxon>Flavobacteriaceae</taxon>
        <taxon>Zobellia</taxon>
    </lineage>
</organism>
<dbReference type="PANTHER" id="PTHR12526">
    <property type="entry name" value="GLYCOSYLTRANSFERASE"/>
    <property type="match status" value="1"/>
</dbReference>
<keyword evidence="4" id="KW-0808">Transferase</keyword>
<feature type="domain" description="Glycosyltransferase subfamily 4-like N-terminal" evidence="3">
    <location>
        <begin position="16"/>
        <end position="176"/>
    </location>
</feature>
<name>G0L832_ZOBGA</name>
<feature type="domain" description="Glycosyl transferase family 1" evidence="2">
    <location>
        <begin position="185"/>
        <end position="339"/>
    </location>
</feature>
<dbReference type="InterPro" id="IPR028098">
    <property type="entry name" value="Glyco_trans_4-like_N"/>
</dbReference>
<dbReference type="KEGG" id="zga:ZOBELLIA_3766"/>
<evidence type="ECO:0000256" key="1">
    <source>
        <dbReference type="SAM" id="Phobius"/>
    </source>
</evidence>
<evidence type="ECO:0000313" key="5">
    <source>
        <dbReference type="Proteomes" id="UP000008898"/>
    </source>
</evidence>
<feature type="transmembrane region" description="Helical" evidence="1">
    <location>
        <begin position="90"/>
        <end position="109"/>
    </location>
</feature>
<dbReference type="OrthoDB" id="798298at2"/>
<dbReference type="HOGENOM" id="CLU_009583_0_0_10"/>
<dbReference type="EC" id="2.4.1.-" evidence="4"/>
<evidence type="ECO:0000313" key="4">
    <source>
        <dbReference type="EMBL" id="CAZ97904.1"/>
    </source>
</evidence>
<dbReference type="Pfam" id="PF00534">
    <property type="entry name" value="Glycos_transf_1"/>
    <property type="match status" value="1"/>
</dbReference>
<dbReference type="GO" id="GO:0016757">
    <property type="term" value="F:glycosyltransferase activity"/>
    <property type="evidence" value="ECO:0007669"/>
    <property type="project" value="UniProtKB-KW"/>
</dbReference>
<keyword evidence="1" id="KW-0812">Transmembrane</keyword>
<dbReference type="EMBL" id="FP476056">
    <property type="protein sequence ID" value="CAZ97904.1"/>
    <property type="molecule type" value="Genomic_DNA"/>
</dbReference>
<reference evidence="5" key="1">
    <citation type="submission" date="2009-07" db="EMBL/GenBank/DDBJ databases">
        <title>Complete genome sequence of Zobellia galactanivorans Dsij.</title>
        <authorList>
            <consortium name="Genoscope - CEA"/>
        </authorList>
    </citation>
    <scope>NUCLEOTIDE SEQUENCE [LARGE SCALE GENOMIC DNA]</scope>
    <source>
        <strain evidence="5">DSM 12802 / CCUG 47099 / CIP 106680 / NCIMB 13871 / Dsij</strain>
    </source>
</reference>
<reference evidence="4 5" key="2">
    <citation type="journal article" date="2012" name="Environ. Microbiol.">
        <title>Characterization of the first alginolytic operons in a marine bacterium: from their emergence in marine Flavobacteriia to their independent transfers to marine Proteobacteria and human gut Bacteroides.</title>
        <authorList>
            <person name="Thomas F."/>
            <person name="Barbeyron T."/>
            <person name="Tonon T."/>
            <person name="Genicot S."/>
            <person name="Czjzek M."/>
            <person name="Michel G."/>
        </authorList>
    </citation>
    <scope>NUCLEOTIDE SEQUENCE [LARGE SCALE GENOMIC DNA]</scope>
    <source>
        <strain evidence="5">DSM 12802 / CCUG 47099 / CIP 106680 / NCIMB 13871 / Dsij</strain>
    </source>
</reference>
<dbReference type="PANTHER" id="PTHR12526:SF630">
    <property type="entry name" value="GLYCOSYLTRANSFERASE"/>
    <property type="match status" value="1"/>
</dbReference>
<gene>
    <name evidence="4" type="ordered locus">zobellia_3766</name>
</gene>
<dbReference type="SUPFAM" id="SSF53756">
    <property type="entry name" value="UDP-Glycosyltransferase/glycogen phosphorylase"/>
    <property type="match status" value="1"/>
</dbReference>
<dbReference type="InterPro" id="IPR001296">
    <property type="entry name" value="Glyco_trans_1"/>
</dbReference>
<dbReference type="Gene3D" id="3.40.50.2000">
    <property type="entry name" value="Glycogen Phosphorylase B"/>
    <property type="match status" value="2"/>
</dbReference>
<accession>G0L832</accession>
<evidence type="ECO:0000259" key="3">
    <source>
        <dbReference type="Pfam" id="PF13439"/>
    </source>
</evidence>
<protein>
    <submittedName>
        <fullName evidence="4">Glycosyltransferase, family GT4</fullName>
        <ecNumber evidence="4">2.4.1.-</ecNumber>
    </submittedName>
</protein>
<evidence type="ECO:0000259" key="2">
    <source>
        <dbReference type="Pfam" id="PF00534"/>
    </source>
</evidence>